<keyword evidence="2" id="KW-1185">Reference proteome</keyword>
<reference evidence="1 2" key="1">
    <citation type="submission" date="2018-07" db="EMBL/GenBank/DDBJ databases">
        <title>Genomic Encyclopedia of Type Strains, Phase IV (KMG-IV): sequencing the most valuable type-strain genomes for metagenomic binning, comparative biology and taxonomic classification.</title>
        <authorList>
            <person name="Goeker M."/>
        </authorList>
    </citation>
    <scope>NUCLEOTIDE SEQUENCE [LARGE SCALE GENOMIC DNA]</scope>
    <source>
        <strain evidence="1 2">DSM 14324</strain>
    </source>
</reference>
<comment type="caution">
    <text evidence="1">The sequence shown here is derived from an EMBL/GenBank/DDBJ whole genome shotgun (WGS) entry which is preliminary data.</text>
</comment>
<name>A0A3D9DRP3_9GAMM</name>
<evidence type="ECO:0000313" key="2">
    <source>
        <dbReference type="Proteomes" id="UP000256334"/>
    </source>
</evidence>
<accession>A0A3D9DRP3</accession>
<dbReference type="RefSeq" id="WP_115855670.1">
    <property type="nucleotide sequence ID" value="NZ_QRDJ01000013.1"/>
</dbReference>
<protein>
    <submittedName>
        <fullName evidence="1">Uncharacterized protein</fullName>
    </submittedName>
</protein>
<dbReference type="AlphaFoldDB" id="A0A3D9DRP3"/>
<dbReference type="EMBL" id="QRDJ01000013">
    <property type="protein sequence ID" value="REC93305.1"/>
    <property type="molecule type" value="Genomic_DNA"/>
</dbReference>
<proteinExistence type="predicted"/>
<dbReference type="Proteomes" id="UP000256334">
    <property type="component" value="Unassembled WGS sequence"/>
</dbReference>
<dbReference type="OrthoDB" id="10009352at2"/>
<evidence type="ECO:0000313" key="1">
    <source>
        <dbReference type="EMBL" id="REC93305.1"/>
    </source>
</evidence>
<gene>
    <name evidence="1" type="ORF">C8D72_3461</name>
</gene>
<sequence>MNIGRIVAPTGAGKSLAIEKYISNQEKPDVHVVDLEKEQDIDVHGLDGSIIILDHSHRHGGKLALEWLKRIESLVQNGVDIKAVILVGQTTVDSYWQDVLAENTLIYSHSLSEKSNMDFTPAEVKRFMEGALNDCLHALRVGLVRASASTSVQ</sequence>
<organism evidence="1 2">
    <name type="scientific">Kushneria indalinina DSM 14324</name>
    <dbReference type="NCBI Taxonomy" id="1122140"/>
    <lineage>
        <taxon>Bacteria</taxon>
        <taxon>Pseudomonadati</taxon>
        <taxon>Pseudomonadota</taxon>
        <taxon>Gammaproteobacteria</taxon>
        <taxon>Oceanospirillales</taxon>
        <taxon>Halomonadaceae</taxon>
        <taxon>Kushneria</taxon>
    </lineage>
</organism>